<sequence>MPPPAVNPARPKIQFSLIECIAIGFGAGAVGVAVMTLGEKVEQVFTKRPNSYVPGKTLAALLGAAGLTSSSERLFASNPDRINHIMHWGQGIAAAGLRGLMAYNGLVGPFGSFMFMCVRLMIDQTLENWTGVGALPWTWPVNEQIIDLLHKGVFAAVTGYVADRLILGTALNA</sequence>
<dbReference type="Proteomes" id="UP001309876">
    <property type="component" value="Unassembled WGS sequence"/>
</dbReference>
<keyword evidence="1" id="KW-0812">Transmembrane</keyword>
<keyword evidence="3" id="KW-1185">Reference proteome</keyword>
<keyword evidence="1" id="KW-1133">Transmembrane helix</keyword>
<keyword evidence="1" id="KW-0472">Membrane</keyword>
<organism evidence="2 3">
    <name type="scientific">Lithohypha guttulata</name>
    <dbReference type="NCBI Taxonomy" id="1690604"/>
    <lineage>
        <taxon>Eukaryota</taxon>
        <taxon>Fungi</taxon>
        <taxon>Dikarya</taxon>
        <taxon>Ascomycota</taxon>
        <taxon>Pezizomycotina</taxon>
        <taxon>Eurotiomycetes</taxon>
        <taxon>Chaetothyriomycetidae</taxon>
        <taxon>Chaetothyriales</taxon>
        <taxon>Trichomeriaceae</taxon>
        <taxon>Lithohypha</taxon>
    </lineage>
</organism>
<protein>
    <submittedName>
        <fullName evidence="2">Uncharacterized protein</fullName>
    </submittedName>
</protein>
<feature type="transmembrane region" description="Helical" evidence="1">
    <location>
        <begin position="15"/>
        <end position="38"/>
    </location>
</feature>
<name>A0AAN7PJU7_9EURO</name>
<accession>A0AAN7PJU7</accession>
<evidence type="ECO:0000313" key="2">
    <source>
        <dbReference type="EMBL" id="KAK5080603.1"/>
    </source>
</evidence>
<comment type="caution">
    <text evidence="2">The sequence shown here is derived from an EMBL/GenBank/DDBJ whole genome shotgun (WGS) entry which is preliminary data.</text>
</comment>
<reference evidence="2 3" key="1">
    <citation type="submission" date="2023-08" db="EMBL/GenBank/DDBJ databases">
        <title>Black Yeasts Isolated from many extreme environments.</title>
        <authorList>
            <person name="Coleine C."/>
            <person name="Stajich J.E."/>
            <person name="Selbmann L."/>
        </authorList>
    </citation>
    <scope>NUCLEOTIDE SEQUENCE [LARGE SCALE GENOMIC DNA]</scope>
    <source>
        <strain evidence="2 3">CCFEE 5910</strain>
    </source>
</reference>
<gene>
    <name evidence="2" type="ORF">LTR05_008548</name>
</gene>
<evidence type="ECO:0000256" key="1">
    <source>
        <dbReference type="SAM" id="Phobius"/>
    </source>
</evidence>
<dbReference type="AlphaFoldDB" id="A0AAN7PJU7"/>
<evidence type="ECO:0000313" key="3">
    <source>
        <dbReference type="Proteomes" id="UP001309876"/>
    </source>
</evidence>
<dbReference type="EMBL" id="JAVRRJ010000013">
    <property type="protein sequence ID" value="KAK5080603.1"/>
    <property type="molecule type" value="Genomic_DNA"/>
</dbReference>
<proteinExistence type="predicted"/>